<feature type="transmembrane region" description="Helical" evidence="6">
    <location>
        <begin position="279"/>
        <end position="296"/>
    </location>
</feature>
<keyword evidence="2" id="KW-1003">Cell membrane</keyword>
<dbReference type="InterPro" id="IPR011701">
    <property type="entry name" value="MFS"/>
</dbReference>
<gene>
    <name evidence="8" type="ORF">AVDCRST_MAG19-2394</name>
</gene>
<dbReference type="SUPFAM" id="SSF103473">
    <property type="entry name" value="MFS general substrate transporter"/>
    <property type="match status" value="1"/>
</dbReference>
<evidence type="ECO:0000256" key="6">
    <source>
        <dbReference type="SAM" id="Phobius"/>
    </source>
</evidence>
<dbReference type="Pfam" id="PF07690">
    <property type="entry name" value="MFS_1"/>
    <property type="match status" value="1"/>
</dbReference>
<keyword evidence="4 6" id="KW-1133">Transmembrane helix</keyword>
<reference evidence="8" key="1">
    <citation type="submission" date="2020-02" db="EMBL/GenBank/DDBJ databases">
        <authorList>
            <person name="Meier V. D."/>
        </authorList>
    </citation>
    <scope>NUCLEOTIDE SEQUENCE</scope>
    <source>
        <strain evidence="8">AVDCRST_MAG19</strain>
    </source>
</reference>
<dbReference type="PROSITE" id="PS50850">
    <property type="entry name" value="MFS"/>
    <property type="match status" value="1"/>
</dbReference>
<feature type="transmembrane region" description="Helical" evidence="6">
    <location>
        <begin position="308"/>
        <end position="329"/>
    </location>
</feature>
<dbReference type="PANTHER" id="PTHR43124:SF3">
    <property type="entry name" value="CHLORAMPHENICOL EFFLUX PUMP RV0191"/>
    <property type="match status" value="1"/>
</dbReference>
<accession>A0A6J4V3U5</accession>
<name>A0A6J4V3U5_9BACT</name>
<feature type="transmembrane region" description="Helical" evidence="6">
    <location>
        <begin position="368"/>
        <end position="388"/>
    </location>
</feature>
<feature type="transmembrane region" description="Helical" evidence="6">
    <location>
        <begin position="394"/>
        <end position="413"/>
    </location>
</feature>
<feature type="transmembrane region" description="Helical" evidence="6">
    <location>
        <begin position="163"/>
        <end position="183"/>
    </location>
</feature>
<dbReference type="GO" id="GO:0005886">
    <property type="term" value="C:plasma membrane"/>
    <property type="evidence" value="ECO:0007669"/>
    <property type="project" value="UniProtKB-SubCell"/>
</dbReference>
<proteinExistence type="predicted"/>
<keyword evidence="5 6" id="KW-0472">Membrane</keyword>
<dbReference type="InterPro" id="IPR050189">
    <property type="entry name" value="MFS_Efflux_Transporters"/>
</dbReference>
<evidence type="ECO:0000256" key="1">
    <source>
        <dbReference type="ARBA" id="ARBA00004651"/>
    </source>
</evidence>
<evidence type="ECO:0000313" key="8">
    <source>
        <dbReference type="EMBL" id="CAA9567290.1"/>
    </source>
</evidence>
<dbReference type="InterPro" id="IPR036259">
    <property type="entry name" value="MFS_trans_sf"/>
</dbReference>
<feature type="transmembrane region" description="Helical" evidence="6">
    <location>
        <begin position="74"/>
        <end position="93"/>
    </location>
</feature>
<organism evidence="8">
    <name type="scientific">uncultured Thermomicrobiales bacterium</name>
    <dbReference type="NCBI Taxonomy" id="1645740"/>
    <lineage>
        <taxon>Bacteria</taxon>
        <taxon>Pseudomonadati</taxon>
        <taxon>Thermomicrobiota</taxon>
        <taxon>Thermomicrobia</taxon>
        <taxon>Thermomicrobiales</taxon>
        <taxon>environmental samples</taxon>
    </lineage>
</organism>
<protein>
    <recommendedName>
        <fullName evidence="7">Major facilitator superfamily (MFS) profile domain-containing protein</fullName>
    </recommendedName>
</protein>
<dbReference type="InterPro" id="IPR020846">
    <property type="entry name" value="MFS_dom"/>
</dbReference>
<feature type="transmembrane region" description="Helical" evidence="6">
    <location>
        <begin position="243"/>
        <end position="267"/>
    </location>
</feature>
<feature type="transmembrane region" description="Helical" evidence="6">
    <location>
        <begin position="129"/>
        <end position="151"/>
    </location>
</feature>
<evidence type="ECO:0000256" key="3">
    <source>
        <dbReference type="ARBA" id="ARBA00022692"/>
    </source>
</evidence>
<evidence type="ECO:0000256" key="2">
    <source>
        <dbReference type="ARBA" id="ARBA00022475"/>
    </source>
</evidence>
<dbReference type="AlphaFoldDB" id="A0A6J4V3U5"/>
<comment type="subcellular location">
    <subcellularLocation>
        <location evidence="1">Cell membrane</location>
        <topology evidence="1">Multi-pass membrane protein</topology>
    </subcellularLocation>
</comment>
<feature type="domain" description="Major facilitator superfamily (MFS) profile" evidence="7">
    <location>
        <begin position="39"/>
        <end position="420"/>
    </location>
</feature>
<dbReference type="GO" id="GO:0022857">
    <property type="term" value="F:transmembrane transporter activity"/>
    <property type="evidence" value="ECO:0007669"/>
    <property type="project" value="InterPro"/>
</dbReference>
<feature type="transmembrane region" description="Helical" evidence="6">
    <location>
        <begin position="39"/>
        <end position="62"/>
    </location>
</feature>
<sequence>RQGEGMDSYPAEPVPAPSGARSPLFELARRLRRPADGHIVLALCVASFLGTLSFVAPAPFFPEMAPDLETTVPLLGQVVTAVLLLSSALGLVVGPLADQYGHRRLMVIGMGAVAVAMLGIGLAPSYPVLLGIAPVGGLGGAAVLALPLAIAGTRLTGASSRRAIGWTVASMACAAVVGVPFLTTIGGAVGWRAVFIGIGLAALGAGWLVAAALPVDQERTPAPLRARTLLAAYRPLVHHRPTLRLYGATALRTACWIGLLTYFGAFLAEELGLGTRQVGVAYMLGGVGYCLGSLAAGGRLGGLPLRPLASASNAAMGLLVGLIVALPLGPVATVALLPLAAFVGAIGSVGLTTLLAQETPAGAAATMGLNGAVFSLGAAGGAATGGLLLQLGGYGALGIGLPALALASALMVWRPIRPALTVRDSPSRP</sequence>
<evidence type="ECO:0000256" key="5">
    <source>
        <dbReference type="ARBA" id="ARBA00023136"/>
    </source>
</evidence>
<feature type="transmembrane region" description="Helical" evidence="6">
    <location>
        <begin position="189"/>
        <end position="215"/>
    </location>
</feature>
<dbReference type="Gene3D" id="1.20.1250.20">
    <property type="entry name" value="MFS general substrate transporter like domains"/>
    <property type="match status" value="1"/>
</dbReference>
<feature type="non-terminal residue" evidence="8">
    <location>
        <position position="1"/>
    </location>
</feature>
<keyword evidence="3 6" id="KW-0812">Transmembrane</keyword>
<feature type="transmembrane region" description="Helical" evidence="6">
    <location>
        <begin position="105"/>
        <end position="123"/>
    </location>
</feature>
<feature type="transmembrane region" description="Helical" evidence="6">
    <location>
        <begin position="335"/>
        <end position="356"/>
    </location>
</feature>
<evidence type="ECO:0000256" key="4">
    <source>
        <dbReference type="ARBA" id="ARBA00022989"/>
    </source>
</evidence>
<evidence type="ECO:0000259" key="7">
    <source>
        <dbReference type="PROSITE" id="PS50850"/>
    </source>
</evidence>
<dbReference type="PANTHER" id="PTHR43124">
    <property type="entry name" value="PURINE EFFLUX PUMP PBUE"/>
    <property type="match status" value="1"/>
</dbReference>
<dbReference type="EMBL" id="CADCWL010000114">
    <property type="protein sequence ID" value="CAA9567290.1"/>
    <property type="molecule type" value="Genomic_DNA"/>
</dbReference>